<dbReference type="EnsemblPlants" id="OPUNC07G01540.1">
    <property type="protein sequence ID" value="OPUNC07G01540.1"/>
    <property type="gene ID" value="OPUNC07G01540"/>
</dbReference>
<organism evidence="2">
    <name type="scientific">Oryza punctata</name>
    <name type="common">Red rice</name>
    <dbReference type="NCBI Taxonomy" id="4537"/>
    <lineage>
        <taxon>Eukaryota</taxon>
        <taxon>Viridiplantae</taxon>
        <taxon>Streptophyta</taxon>
        <taxon>Embryophyta</taxon>
        <taxon>Tracheophyta</taxon>
        <taxon>Spermatophyta</taxon>
        <taxon>Magnoliopsida</taxon>
        <taxon>Liliopsida</taxon>
        <taxon>Poales</taxon>
        <taxon>Poaceae</taxon>
        <taxon>BOP clade</taxon>
        <taxon>Oryzoideae</taxon>
        <taxon>Oryzeae</taxon>
        <taxon>Oryzinae</taxon>
        <taxon>Oryza</taxon>
    </lineage>
</organism>
<evidence type="ECO:0000256" key="1">
    <source>
        <dbReference type="SAM" id="MobiDB-lite"/>
    </source>
</evidence>
<protein>
    <submittedName>
        <fullName evidence="2">Uncharacterized protein</fullName>
    </submittedName>
</protein>
<sequence>MEALRGCPRGQQQPGEDRVGMTHAEFTNCDSGIFSSIHSIGCLSAKGLILKRCARNAVAGKGDDEQETELRERSRRRTSRYELRGPGVRT</sequence>
<dbReference type="Gramene" id="OPUNC07G01540.1">
    <property type="protein sequence ID" value="OPUNC07G01540.1"/>
    <property type="gene ID" value="OPUNC07G01540"/>
</dbReference>
<keyword evidence="3" id="KW-1185">Reference proteome</keyword>
<dbReference type="HOGENOM" id="CLU_2444685_0_0_1"/>
<dbReference type="AlphaFoldDB" id="A0A0E0LGJ9"/>
<reference evidence="2" key="2">
    <citation type="submission" date="2018-05" db="EMBL/GenBank/DDBJ databases">
        <title>OpunRS2 (Oryza punctata Reference Sequence Version 2).</title>
        <authorList>
            <person name="Zhang J."/>
            <person name="Kudrna D."/>
            <person name="Lee S."/>
            <person name="Talag J."/>
            <person name="Welchert J."/>
            <person name="Wing R.A."/>
        </authorList>
    </citation>
    <scope>NUCLEOTIDE SEQUENCE [LARGE SCALE GENOMIC DNA]</scope>
</reference>
<reference evidence="2" key="1">
    <citation type="submission" date="2015-04" db="UniProtKB">
        <authorList>
            <consortium name="EnsemblPlants"/>
        </authorList>
    </citation>
    <scope>IDENTIFICATION</scope>
</reference>
<accession>A0A0E0LGJ9</accession>
<proteinExistence type="predicted"/>
<name>A0A0E0LGJ9_ORYPU</name>
<evidence type="ECO:0000313" key="2">
    <source>
        <dbReference type="EnsemblPlants" id="OPUNC07G01540.1"/>
    </source>
</evidence>
<dbReference type="Proteomes" id="UP000026962">
    <property type="component" value="Chromosome 7"/>
</dbReference>
<feature type="region of interest" description="Disordered" evidence="1">
    <location>
        <begin position="59"/>
        <end position="90"/>
    </location>
</feature>
<evidence type="ECO:0000313" key="3">
    <source>
        <dbReference type="Proteomes" id="UP000026962"/>
    </source>
</evidence>